<dbReference type="EMBL" id="HBGT01015739">
    <property type="protein sequence ID" value="CAD9414872.1"/>
    <property type="molecule type" value="Transcribed_RNA"/>
</dbReference>
<evidence type="ECO:0000256" key="1">
    <source>
        <dbReference type="SAM" id="MobiDB-lite"/>
    </source>
</evidence>
<dbReference type="AlphaFoldDB" id="A0A7S2FU18"/>
<proteinExistence type="predicted"/>
<gene>
    <name evidence="2" type="ORF">FPAR1323_LOCUS8409</name>
</gene>
<accession>A0A7S2FU18</accession>
<name>A0A7S2FU18_9STRA</name>
<organism evidence="2">
    <name type="scientific">Florenciella parvula</name>
    <dbReference type="NCBI Taxonomy" id="236787"/>
    <lineage>
        <taxon>Eukaryota</taxon>
        <taxon>Sar</taxon>
        <taxon>Stramenopiles</taxon>
        <taxon>Ochrophyta</taxon>
        <taxon>Dictyochophyceae</taxon>
        <taxon>Florenciellales</taxon>
        <taxon>Florenciella</taxon>
    </lineage>
</organism>
<sequence>MASASEIKSYRARLRATPRVRDETYYNVPRRTKLKGASDSAPRRIEGASAAPAAAEAKDARVMPTDFWTALRALLDQTNLSRTEVRAIEQHFRQAHAGTVGSLSLDTIEELCRADAGGSA</sequence>
<protein>
    <submittedName>
        <fullName evidence="2">Uncharacterized protein</fullName>
    </submittedName>
</protein>
<feature type="region of interest" description="Disordered" evidence="1">
    <location>
        <begin position="33"/>
        <end position="56"/>
    </location>
</feature>
<reference evidence="2" key="1">
    <citation type="submission" date="2021-01" db="EMBL/GenBank/DDBJ databases">
        <authorList>
            <person name="Corre E."/>
            <person name="Pelletier E."/>
            <person name="Niang G."/>
            <person name="Scheremetjew M."/>
            <person name="Finn R."/>
            <person name="Kale V."/>
            <person name="Holt S."/>
            <person name="Cochrane G."/>
            <person name="Meng A."/>
            <person name="Brown T."/>
            <person name="Cohen L."/>
        </authorList>
    </citation>
    <scope>NUCLEOTIDE SEQUENCE</scope>
    <source>
        <strain evidence="2">RCC1693</strain>
    </source>
</reference>
<evidence type="ECO:0000313" key="2">
    <source>
        <dbReference type="EMBL" id="CAD9414872.1"/>
    </source>
</evidence>